<dbReference type="AlphaFoldDB" id="A0A0E9LTH1"/>
<feature type="region of interest" description="Disordered" evidence="1">
    <location>
        <begin position="1"/>
        <end position="20"/>
    </location>
</feature>
<proteinExistence type="predicted"/>
<sequence length="59" mass="6460">MYLTTAHGTGTTSTTSGWEENFITTEGRQQCLPRSTVNFFSPSLISRVTVPEGVSFFLA</sequence>
<keyword evidence="3" id="KW-1185">Reference proteome</keyword>
<dbReference type="Proteomes" id="UP000032900">
    <property type="component" value="Unassembled WGS sequence"/>
</dbReference>
<evidence type="ECO:0000256" key="1">
    <source>
        <dbReference type="SAM" id="MobiDB-lite"/>
    </source>
</evidence>
<accession>A0A0E9LTH1</accession>
<feature type="compositionally biased region" description="Low complexity" evidence="1">
    <location>
        <begin position="1"/>
        <end position="17"/>
    </location>
</feature>
<evidence type="ECO:0000313" key="3">
    <source>
        <dbReference type="Proteomes" id="UP000032900"/>
    </source>
</evidence>
<reference evidence="2 3" key="1">
    <citation type="journal article" date="2015" name="Microbes Environ.">
        <title>Distribution and evolution of nitrogen fixation genes in the phylum bacteroidetes.</title>
        <authorList>
            <person name="Inoue J."/>
            <person name="Oshima K."/>
            <person name="Suda W."/>
            <person name="Sakamoto M."/>
            <person name="Iino T."/>
            <person name="Noda S."/>
            <person name="Hongoh Y."/>
            <person name="Hattori M."/>
            <person name="Ohkuma M."/>
        </authorList>
    </citation>
    <scope>NUCLEOTIDE SEQUENCE [LARGE SCALE GENOMIC DNA]</scope>
    <source>
        <strain evidence="2">JCM 15548</strain>
    </source>
</reference>
<comment type="caution">
    <text evidence="2">The sequence shown here is derived from an EMBL/GenBank/DDBJ whole genome shotgun (WGS) entry which is preliminary data.</text>
</comment>
<organism evidence="2 3">
    <name type="scientific">Geofilum rubicundum JCM 15548</name>
    <dbReference type="NCBI Taxonomy" id="1236989"/>
    <lineage>
        <taxon>Bacteria</taxon>
        <taxon>Pseudomonadati</taxon>
        <taxon>Bacteroidota</taxon>
        <taxon>Bacteroidia</taxon>
        <taxon>Marinilabiliales</taxon>
        <taxon>Marinilabiliaceae</taxon>
        <taxon>Geofilum</taxon>
    </lineage>
</organism>
<dbReference type="EMBL" id="BAZW01000001">
    <property type="protein sequence ID" value="GAO28160.1"/>
    <property type="molecule type" value="Genomic_DNA"/>
</dbReference>
<evidence type="ECO:0000313" key="2">
    <source>
        <dbReference type="EMBL" id="GAO28160.1"/>
    </source>
</evidence>
<protein>
    <submittedName>
        <fullName evidence="2">Uncharacterized protein</fullName>
    </submittedName>
</protein>
<gene>
    <name evidence="2" type="ORF">JCM15548_224</name>
</gene>
<name>A0A0E9LTH1_9BACT</name>